<evidence type="ECO:0000256" key="5">
    <source>
        <dbReference type="ARBA" id="ARBA00022844"/>
    </source>
</evidence>
<reference evidence="6" key="1">
    <citation type="submission" date="2022-02" db="EMBL/GenBank/DDBJ databases">
        <title>Towards deciphering the DNA virus diversity associated with rodent species in the families Cricetidae and Heteromyidae.</title>
        <authorList>
            <person name="Lund M."/>
            <person name="Larsen B.B."/>
            <person name="Gryseels S."/>
            <person name="Kraberger S."/>
            <person name="Rowsey D.M."/>
            <person name="Steger L."/>
            <person name="Yule K.M."/>
            <person name="Upham N.S."/>
            <person name="Worobey M."/>
            <person name="Van Doorslaer K."/>
            <person name="Varsani A."/>
        </authorList>
    </citation>
    <scope>NUCLEOTIDE SEQUENCE</scope>
    <source>
        <strain evidence="6">UA08Rod_6641</strain>
    </source>
</reference>
<organism evidence="6">
    <name type="scientific">Sigmofec virus UA08Rod_6641</name>
    <dbReference type="NCBI Taxonomy" id="2929236"/>
    <lineage>
        <taxon>Viruses</taxon>
        <taxon>Monodnaviria</taxon>
        <taxon>Sangervirae</taxon>
        <taxon>Phixviricota</taxon>
        <taxon>Malgrandaviricetes</taxon>
        <taxon>Petitvirales</taxon>
        <taxon>Microviridae</taxon>
    </lineage>
</organism>
<dbReference type="InterPro" id="IPR016184">
    <property type="entry name" value="Capsid/spike_ssDNA_virus"/>
</dbReference>
<sequence>MMAKQFTFSQTPFIKRSRSRFDLSYNVKGSIEVGRLVPFYEQEVYPGDGIRCNSKMVIRLAGEFLKVPFDTIFADVYYFFVPWRTVFDGFEGVFGNPSPNSWIENELNEIPVVHPNNGECIARHSLGDYFGLPLCKKGSPPPYVSVLPFRAYAKIYDEWFRDENLIDPINIVQGSVGASEWLNANPFSADNYTGMCAQVSKVHDYFSSCLPSPQKGEPVSVFSGISTFSPLIARPNLEPQVPNLTPFGNAAYFESSRGIPSGGKLNLVLGNESGETAGYGFLMDGDNINAVGNNRIMGSNLGINLNQFGLINVNDLRYAFQTQKFLERDARGGSRYQEYLAAHWGIVASDSRLQRPEYLGGRRIPLSVQQVVQTSSTSNEPSQLGSLGSFSLSVDSSHFNKSFTEHGIVIGVMALRYYHTYSQGVPRWFRRTSRYDFYDPVFANIGEQPVYTEEIFYSSASSRNPNGSASVFGYNEAWADLRYRPNRLAGDMRIKDPGIEPSDTDEVLPGALWTFADDYANSPVLSEEWITENPSFFKRTTTLGDEATVDSFIYDIYHSVVAYRELPTYSVPSLIDHN</sequence>
<comment type="subcellular location">
    <subcellularLocation>
        <location evidence="1">Virion</location>
    </subcellularLocation>
</comment>
<evidence type="ECO:0000256" key="1">
    <source>
        <dbReference type="ARBA" id="ARBA00004328"/>
    </source>
</evidence>
<protein>
    <submittedName>
        <fullName evidence="6">Major capsid protein</fullName>
    </submittedName>
</protein>
<keyword evidence="4" id="KW-0167">Capsid protein</keyword>
<dbReference type="EMBL" id="OM869503">
    <property type="protein sequence ID" value="UPW40825.1"/>
    <property type="molecule type" value="Genomic_DNA"/>
</dbReference>
<accession>A0A976N146</accession>
<evidence type="ECO:0000256" key="4">
    <source>
        <dbReference type="ARBA" id="ARBA00022561"/>
    </source>
</evidence>
<comment type="similarity">
    <text evidence="2">Belongs to the microviridae F protein family.</text>
</comment>
<dbReference type="SUPFAM" id="SSF88645">
    <property type="entry name" value="ssDNA viruses"/>
    <property type="match status" value="1"/>
</dbReference>
<evidence type="ECO:0000313" key="6">
    <source>
        <dbReference type="EMBL" id="UPW40825.1"/>
    </source>
</evidence>
<evidence type="ECO:0000256" key="2">
    <source>
        <dbReference type="ARBA" id="ARBA00009963"/>
    </source>
</evidence>
<name>A0A976N146_9VIRU</name>
<dbReference type="Pfam" id="PF02305">
    <property type="entry name" value="Phage_F"/>
    <property type="match status" value="1"/>
</dbReference>
<evidence type="ECO:0000256" key="3">
    <source>
        <dbReference type="ARBA" id="ARBA00022431"/>
    </source>
</evidence>
<dbReference type="InterPro" id="IPR003514">
    <property type="entry name" value="Microviridae_protein_F"/>
</dbReference>
<keyword evidence="3" id="KW-1140">T=1 icosahedral capsid protein</keyword>
<proteinExistence type="inferred from homology"/>
<dbReference type="Gene3D" id="2.60.169.10">
    <property type="entry name" value="Microviridae F protein"/>
    <property type="match status" value="2"/>
</dbReference>
<dbReference type="InterPro" id="IPR037002">
    <property type="entry name" value="Microviridae_protein_F_sf"/>
</dbReference>
<keyword evidence="5" id="KW-0946">Virion</keyword>
<dbReference type="GO" id="GO:0005198">
    <property type="term" value="F:structural molecule activity"/>
    <property type="evidence" value="ECO:0007669"/>
    <property type="project" value="InterPro"/>
</dbReference>
<dbReference type="GO" id="GO:0039615">
    <property type="term" value="C:T=1 icosahedral viral capsid"/>
    <property type="evidence" value="ECO:0007669"/>
    <property type="project" value="UniProtKB-KW"/>
</dbReference>